<protein>
    <submittedName>
        <fullName evidence="1">Uncharacterized protein</fullName>
    </submittedName>
</protein>
<dbReference type="EMBL" id="KQ964251">
    <property type="protein sequence ID" value="KXJ90877.1"/>
    <property type="molecule type" value="Genomic_DNA"/>
</dbReference>
<organism evidence="1 2">
    <name type="scientific">Microdochium bolleyi</name>
    <dbReference type="NCBI Taxonomy" id="196109"/>
    <lineage>
        <taxon>Eukaryota</taxon>
        <taxon>Fungi</taxon>
        <taxon>Dikarya</taxon>
        <taxon>Ascomycota</taxon>
        <taxon>Pezizomycotina</taxon>
        <taxon>Sordariomycetes</taxon>
        <taxon>Xylariomycetidae</taxon>
        <taxon>Xylariales</taxon>
        <taxon>Microdochiaceae</taxon>
        <taxon>Microdochium</taxon>
    </lineage>
</organism>
<dbReference type="InParanoid" id="A0A136J0Z9"/>
<keyword evidence="2" id="KW-1185">Reference proteome</keyword>
<dbReference type="AlphaFoldDB" id="A0A136J0Z9"/>
<proteinExistence type="predicted"/>
<gene>
    <name evidence="1" type="ORF">Micbo1qcDRAFT_163534</name>
</gene>
<evidence type="ECO:0000313" key="2">
    <source>
        <dbReference type="Proteomes" id="UP000070501"/>
    </source>
</evidence>
<reference evidence="2" key="1">
    <citation type="submission" date="2016-02" db="EMBL/GenBank/DDBJ databases">
        <title>Draft genome sequence of Microdochium bolleyi, a fungal endophyte of beachgrass.</title>
        <authorList>
            <consortium name="DOE Joint Genome Institute"/>
            <person name="David A.S."/>
            <person name="May G."/>
            <person name="Haridas S."/>
            <person name="Lim J."/>
            <person name="Wang M."/>
            <person name="Labutti K."/>
            <person name="Lipzen A."/>
            <person name="Barry K."/>
            <person name="Grigoriev I.V."/>
        </authorList>
    </citation>
    <scope>NUCLEOTIDE SEQUENCE [LARGE SCALE GENOMIC DNA]</scope>
    <source>
        <strain evidence="2">J235TASD1</strain>
    </source>
</reference>
<dbReference type="Proteomes" id="UP000070501">
    <property type="component" value="Unassembled WGS sequence"/>
</dbReference>
<accession>A0A136J0Z9</accession>
<feature type="non-terminal residue" evidence="1">
    <location>
        <position position="194"/>
    </location>
</feature>
<name>A0A136J0Z9_9PEZI</name>
<evidence type="ECO:0000313" key="1">
    <source>
        <dbReference type="EMBL" id="KXJ90877.1"/>
    </source>
</evidence>
<sequence length="194" mass="20223">MRASQDPDAHKGGISAWGPAVDEGLLIHIPSSTQQYPGRPFLRSCPGPCIIYPPDASDVPPTLFPIPRIMAAHGPHNNVDDNDSQQAHADYRTGSGVTTQLVPALLQSPKTIAQPPASKIAQSEHRDVSAECVVPDDGQHVSASGSASGSPIRIETPCSGGLRRDAGPCSGTISSAWGLMEAERNITTTATATT</sequence>